<dbReference type="InterPro" id="IPR012677">
    <property type="entry name" value="Nucleotide-bd_a/b_plait_sf"/>
</dbReference>
<evidence type="ECO:0000313" key="5">
    <source>
        <dbReference type="Proteomes" id="UP001150062"/>
    </source>
</evidence>
<dbReference type="Proteomes" id="UP001150062">
    <property type="component" value="Unassembled WGS sequence"/>
</dbReference>
<dbReference type="Pfam" id="PF13893">
    <property type="entry name" value="RRM_5"/>
    <property type="match status" value="2"/>
</dbReference>
<feature type="region of interest" description="Disordered" evidence="2">
    <location>
        <begin position="190"/>
        <end position="235"/>
    </location>
</feature>
<dbReference type="PROSITE" id="PS50102">
    <property type="entry name" value="RRM"/>
    <property type="match status" value="2"/>
</dbReference>
<keyword evidence="5" id="KW-1185">Reference proteome</keyword>
<sequence length="479" mass="56063">MPLIEQQICEFVERTGQDSTNLQALIQFSTIERAQKVAKNLYLNHGFNENCTITINSCCLPDLNFQNSSSSYNYHFSRKRQTSLNELNSNSMTINLDNNKIEKNNKESLKKKKKSLPKEYEFEKDKEKEKEKETEKETEKEKEKGKEKEKEKDKEKVESKSVLPNEFLQALKEQQEQIQQLQTQLLQIKKDKEPFKKSEHKPKPTSKESSTRFNIKVQKQTKQPQNNDVKKPEIKTLSTNQISKTNVQKSKILLVTNLTDNFTNCKSLFTLFSCYGRVEKIKILYKRRGSALIQMSSIIYSGLAKKNLENEIVFGRKMRIAYSHIPEIEIRLNNNNVNTNTNPNTNQNQNQNAPLTMDFRNTNLHRFPISFDNSKKRIIIPSPVLFVSNIPEFFTDSYYQREVKFTENNLISFWRQYGQVINYYSFLKNNQKKALIEMASKESAINTLISLHNFTIGNRQLYISFSEKQKILSTHPKNK</sequence>
<feature type="domain" description="RRM" evidence="3">
    <location>
        <begin position="383"/>
        <end position="468"/>
    </location>
</feature>
<gene>
    <name evidence="4" type="ORF">M0813_06998</name>
</gene>
<dbReference type="EMBL" id="JAOAOG010000313">
    <property type="protein sequence ID" value="KAJ6230359.1"/>
    <property type="molecule type" value="Genomic_DNA"/>
</dbReference>
<feature type="compositionally biased region" description="Basic and acidic residues" evidence="2">
    <location>
        <begin position="116"/>
        <end position="159"/>
    </location>
</feature>
<dbReference type="InterPro" id="IPR035979">
    <property type="entry name" value="RBD_domain_sf"/>
</dbReference>
<protein>
    <submittedName>
        <fullName evidence="4">Heterogeneous nuclear ribonucleoprotein l2</fullName>
    </submittedName>
</protein>
<organism evidence="4 5">
    <name type="scientific">Anaeramoeba flamelloides</name>
    <dbReference type="NCBI Taxonomy" id="1746091"/>
    <lineage>
        <taxon>Eukaryota</taxon>
        <taxon>Metamonada</taxon>
        <taxon>Anaeramoebidae</taxon>
        <taxon>Anaeramoeba</taxon>
    </lineage>
</organism>
<evidence type="ECO:0000313" key="4">
    <source>
        <dbReference type="EMBL" id="KAJ6230359.1"/>
    </source>
</evidence>
<evidence type="ECO:0000256" key="2">
    <source>
        <dbReference type="SAM" id="MobiDB-lite"/>
    </source>
</evidence>
<keyword evidence="1" id="KW-0694">RNA-binding</keyword>
<evidence type="ECO:0000259" key="3">
    <source>
        <dbReference type="PROSITE" id="PS50102"/>
    </source>
</evidence>
<comment type="caution">
    <text evidence="4">The sequence shown here is derived from an EMBL/GenBank/DDBJ whole genome shotgun (WGS) entry which is preliminary data.</text>
</comment>
<dbReference type="SUPFAM" id="SSF54928">
    <property type="entry name" value="RNA-binding domain, RBD"/>
    <property type="match status" value="1"/>
</dbReference>
<proteinExistence type="predicted"/>
<feature type="compositionally biased region" description="Basic and acidic residues" evidence="2">
    <location>
        <begin position="190"/>
        <end position="210"/>
    </location>
</feature>
<dbReference type="SMART" id="SM00360">
    <property type="entry name" value="RRM"/>
    <property type="match status" value="2"/>
</dbReference>
<dbReference type="Gene3D" id="3.30.70.330">
    <property type="match status" value="2"/>
</dbReference>
<feature type="domain" description="RRM" evidence="3">
    <location>
        <begin position="251"/>
        <end position="325"/>
    </location>
</feature>
<feature type="region of interest" description="Disordered" evidence="2">
    <location>
        <begin position="105"/>
        <end position="160"/>
    </location>
</feature>
<feature type="compositionally biased region" description="Polar residues" evidence="2">
    <location>
        <begin position="211"/>
        <end position="227"/>
    </location>
</feature>
<evidence type="ECO:0000256" key="1">
    <source>
        <dbReference type="PROSITE-ProRule" id="PRU00176"/>
    </source>
</evidence>
<accession>A0ABQ8XE64</accession>
<reference evidence="4" key="1">
    <citation type="submission" date="2022-08" db="EMBL/GenBank/DDBJ databases">
        <title>Novel sulfate-reducing endosymbionts in the free-living metamonad Anaeramoeba.</title>
        <authorList>
            <person name="Jerlstrom-Hultqvist J."/>
            <person name="Cepicka I."/>
            <person name="Gallot-Lavallee L."/>
            <person name="Salas-Leiva D."/>
            <person name="Curtis B.A."/>
            <person name="Zahonova K."/>
            <person name="Pipaliya S."/>
            <person name="Dacks J."/>
            <person name="Roger A.J."/>
        </authorList>
    </citation>
    <scope>NUCLEOTIDE SEQUENCE</scope>
    <source>
        <strain evidence="4">Schooner1</strain>
    </source>
</reference>
<dbReference type="InterPro" id="IPR000504">
    <property type="entry name" value="RRM_dom"/>
</dbReference>
<keyword evidence="4" id="KW-0687">Ribonucleoprotein</keyword>
<dbReference type="PANTHER" id="PTHR15592">
    <property type="entry name" value="MATRIN 3/NUCLEAR PROTEIN 220-RELATED"/>
    <property type="match status" value="1"/>
</dbReference>
<dbReference type="GO" id="GO:1990904">
    <property type="term" value="C:ribonucleoprotein complex"/>
    <property type="evidence" value="ECO:0007669"/>
    <property type="project" value="UniProtKB-KW"/>
</dbReference>
<name>A0ABQ8XE64_9EUKA</name>